<comment type="similarity">
    <text evidence="2">Belongs to the RED family.</text>
</comment>
<feature type="compositionally biased region" description="Basic and acidic residues" evidence="5">
    <location>
        <begin position="286"/>
        <end position="302"/>
    </location>
</feature>
<evidence type="ECO:0000256" key="4">
    <source>
        <dbReference type="ARBA" id="ARBA00023242"/>
    </source>
</evidence>
<feature type="region of interest" description="Disordered" evidence="5">
    <location>
        <begin position="1"/>
        <end position="76"/>
    </location>
</feature>
<gene>
    <name evidence="8" type="ORF">BOKJ2_LOCUS8312</name>
</gene>
<feature type="domain" description="Protein RED C-terminal" evidence="6">
    <location>
        <begin position="424"/>
        <end position="527"/>
    </location>
</feature>
<evidence type="ECO:0000313" key="9">
    <source>
        <dbReference type="Proteomes" id="UP000614601"/>
    </source>
</evidence>
<evidence type="ECO:0008006" key="10">
    <source>
        <dbReference type="Google" id="ProtNLM"/>
    </source>
</evidence>
<name>A0A811KRM6_9BILA</name>
<comment type="subcellular location">
    <subcellularLocation>
        <location evidence="1">Nucleus</location>
    </subcellularLocation>
</comment>
<dbReference type="InterPro" id="IPR039896">
    <property type="entry name" value="Red-like"/>
</dbReference>
<dbReference type="Proteomes" id="UP000614601">
    <property type="component" value="Unassembled WGS sequence"/>
</dbReference>
<proteinExistence type="inferred from homology"/>
<feature type="compositionally biased region" description="Basic and acidic residues" evidence="5">
    <location>
        <begin position="1"/>
        <end position="15"/>
    </location>
</feature>
<dbReference type="GO" id="GO:0005634">
    <property type="term" value="C:nucleus"/>
    <property type="evidence" value="ECO:0007669"/>
    <property type="project" value="UniProtKB-SubCell"/>
</dbReference>
<protein>
    <recommendedName>
        <fullName evidence="10">Protein Red</fullName>
    </recommendedName>
</protein>
<keyword evidence="3" id="KW-0677">Repeat</keyword>
<feature type="compositionally biased region" description="Basic and acidic residues" evidence="5">
    <location>
        <begin position="318"/>
        <end position="386"/>
    </location>
</feature>
<feature type="domain" description="RED-like N-terminal" evidence="7">
    <location>
        <begin position="67"/>
        <end position="287"/>
    </location>
</feature>
<dbReference type="InterPro" id="IPR012916">
    <property type="entry name" value="RED_N"/>
</dbReference>
<dbReference type="OrthoDB" id="3366823at2759"/>
<dbReference type="Proteomes" id="UP000783686">
    <property type="component" value="Unassembled WGS sequence"/>
</dbReference>
<evidence type="ECO:0000256" key="5">
    <source>
        <dbReference type="SAM" id="MobiDB-lite"/>
    </source>
</evidence>
<evidence type="ECO:0000259" key="7">
    <source>
        <dbReference type="Pfam" id="PF07808"/>
    </source>
</evidence>
<dbReference type="Pfam" id="PF07808">
    <property type="entry name" value="RED_N"/>
    <property type="match status" value="1"/>
</dbReference>
<evidence type="ECO:0000256" key="1">
    <source>
        <dbReference type="ARBA" id="ARBA00004123"/>
    </source>
</evidence>
<evidence type="ECO:0000313" key="8">
    <source>
        <dbReference type="EMBL" id="CAD5219174.1"/>
    </source>
</evidence>
<reference evidence="8" key="1">
    <citation type="submission" date="2020-09" db="EMBL/GenBank/DDBJ databases">
        <authorList>
            <person name="Kikuchi T."/>
        </authorList>
    </citation>
    <scope>NUCLEOTIDE SEQUENCE</scope>
    <source>
        <strain evidence="8">SH1</strain>
    </source>
</reference>
<dbReference type="Pfam" id="PF07807">
    <property type="entry name" value="RED_C"/>
    <property type="match status" value="1"/>
</dbReference>
<dbReference type="EMBL" id="CAJFCW020000004">
    <property type="protein sequence ID" value="CAG9112367.1"/>
    <property type="molecule type" value="Genomic_DNA"/>
</dbReference>
<dbReference type="EMBL" id="CAJFDH010000004">
    <property type="protein sequence ID" value="CAD5219174.1"/>
    <property type="molecule type" value="Genomic_DNA"/>
</dbReference>
<accession>A0A811KRM6</accession>
<evidence type="ECO:0000256" key="3">
    <source>
        <dbReference type="ARBA" id="ARBA00022737"/>
    </source>
</evidence>
<organism evidence="8 9">
    <name type="scientific">Bursaphelenchus okinawaensis</name>
    <dbReference type="NCBI Taxonomy" id="465554"/>
    <lineage>
        <taxon>Eukaryota</taxon>
        <taxon>Metazoa</taxon>
        <taxon>Ecdysozoa</taxon>
        <taxon>Nematoda</taxon>
        <taxon>Chromadorea</taxon>
        <taxon>Rhabditida</taxon>
        <taxon>Tylenchina</taxon>
        <taxon>Tylenchomorpha</taxon>
        <taxon>Aphelenchoidea</taxon>
        <taxon>Aphelenchoididae</taxon>
        <taxon>Bursaphelenchus</taxon>
    </lineage>
</organism>
<feature type="region of interest" description="Disordered" evidence="5">
    <location>
        <begin position="318"/>
        <end position="461"/>
    </location>
</feature>
<evidence type="ECO:0000259" key="6">
    <source>
        <dbReference type="Pfam" id="PF07807"/>
    </source>
</evidence>
<feature type="compositionally biased region" description="Basic and acidic residues" evidence="5">
    <location>
        <begin position="62"/>
        <end position="72"/>
    </location>
</feature>
<feature type="compositionally biased region" description="Basic and acidic residues" evidence="5">
    <location>
        <begin position="447"/>
        <end position="461"/>
    </location>
</feature>
<evidence type="ECO:0000256" key="2">
    <source>
        <dbReference type="ARBA" id="ARBA00006660"/>
    </source>
</evidence>
<dbReference type="AlphaFoldDB" id="A0A811KRM6"/>
<sequence length="528" mass="61662">MSEARLRNEDFRKLLETPSVRTSDKTLGANTKPAALPAAGFTHKQGQNAEKQKKKKFNKFKPNKDAKEKTEIDELAEESEQRLNEIMNKYRDRAAERRKGDGGGLNVDIRSTISGIRGGDGDLDERERKKQEIDESKYLGGDIEHTHLVKGLDYSLLKKARSEILLKPKEEVEDEFVKETFQNPIARSNLIKKLARTKFAEDVCKVLFEPPLTKKNELFQKGRMAYVVDLEEEQQNDVPVTLLRSTVEVVNDKAEQNINVNNIIINKLTDVLSYLRSDGKKRKKEKEKEVERPQPKGRETAKDINIYDDIGEYVFDKSSRSRRDDRDRRDREDDRRRDSRKDRHRSDRDYDRRGNDDRRDRDRDDRRNRDTEKRQRSPKPDSKATTERNPFPSLPGWQNSVAEVTAEAPKPKKSRLDEEEDDAYGELFPNAGNYFGALGEDSDEEDLSKMDTGNKKGPVKRWDFESQEDYEKYQSGREALPKAVFQYGVKTNANRKTRRTMAEKEDKRVDRELEKIEKIWEERRKNKN</sequence>
<dbReference type="InterPro" id="IPR012492">
    <property type="entry name" value="RED_C"/>
</dbReference>
<feature type="region of interest" description="Disordered" evidence="5">
    <location>
        <begin position="278"/>
        <end position="305"/>
    </location>
</feature>
<dbReference type="PANTHER" id="PTHR12765">
    <property type="entry name" value="RED PROTEIN IK FACTOR CYTOKINE IK"/>
    <property type="match status" value="1"/>
</dbReference>
<comment type="caution">
    <text evidence="8">The sequence shown here is derived from an EMBL/GenBank/DDBJ whole genome shotgun (WGS) entry which is preliminary data.</text>
</comment>
<keyword evidence="4" id="KW-0539">Nucleus</keyword>
<keyword evidence="9" id="KW-1185">Reference proteome</keyword>
<feature type="compositionally biased region" description="Basic residues" evidence="5">
    <location>
        <begin position="52"/>
        <end position="61"/>
    </location>
</feature>